<feature type="signal peptide" evidence="1">
    <location>
        <begin position="1"/>
        <end position="21"/>
    </location>
</feature>
<evidence type="ECO:0000259" key="2">
    <source>
        <dbReference type="Pfam" id="PF13670"/>
    </source>
</evidence>
<dbReference type="EMBL" id="OAOQ01000002">
    <property type="protein sequence ID" value="SNX68285.1"/>
    <property type="molecule type" value="Genomic_DNA"/>
</dbReference>
<dbReference type="Pfam" id="PF13670">
    <property type="entry name" value="PepSY_2"/>
    <property type="match status" value="1"/>
</dbReference>
<feature type="chain" id="PRO_5012538064" description="PepSY domain-containing protein" evidence="1">
    <location>
        <begin position="22"/>
        <end position="104"/>
    </location>
</feature>
<name>A0A285CLJ4_9RHOB</name>
<proteinExistence type="predicted"/>
<gene>
    <name evidence="3" type="ORF">SAMN05878503_10246</name>
</gene>
<dbReference type="InterPro" id="IPR025711">
    <property type="entry name" value="PepSY"/>
</dbReference>
<dbReference type="OrthoDB" id="7365433at2"/>
<evidence type="ECO:0000313" key="3">
    <source>
        <dbReference type="EMBL" id="SNX68285.1"/>
    </source>
</evidence>
<protein>
    <recommendedName>
        <fullName evidence="2">PepSY domain-containing protein</fullName>
    </recommendedName>
</protein>
<dbReference type="Proteomes" id="UP000219467">
    <property type="component" value="Unassembled WGS sequence"/>
</dbReference>
<dbReference type="AlphaFoldDB" id="A0A285CLJ4"/>
<evidence type="ECO:0000313" key="4">
    <source>
        <dbReference type="Proteomes" id="UP000219467"/>
    </source>
</evidence>
<feature type="domain" description="PepSY" evidence="2">
    <location>
        <begin position="8"/>
        <end position="85"/>
    </location>
</feature>
<organism evidence="3 4">
    <name type="scientific">Cereibacter ovatus</name>
    <dbReference type="NCBI Taxonomy" id="439529"/>
    <lineage>
        <taxon>Bacteria</taxon>
        <taxon>Pseudomonadati</taxon>
        <taxon>Pseudomonadota</taxon>
        <taxon>Alphaproteobacteria</taxon>
        <taxon>Rhodobacterales</taxon>
        <taxon>Paracoccaceae</taxon>
        <taxon>Cereibacter</taxon>
    </lineage>
</organism>
<accession>A0A285CLJ4</accession>
<reference evidence="4" key="1">
    <citation type="submission" date="2017-08" db="EMBL/GenBank/DDBJ databases">
        <authorList>
            <person name="Varghese N."/>
            <person name="Submissions S."/>
        </authorList>
    </citation>
    <scope>NUCLEOTIDE SEQUENCE [LARGE SCALE GENOMIC DNA]</scope>
    <source>
        <strain evidence="4">JA234</strain>
    </source>
</reference>
<dbReference type="RefSeq" id="WP_097029464.1">
    <property type="nucleotide sequence ID" value="NZ_OAOQ01000002.1"/>
</dbReference>
<keyword evidence="4" id="KW-1185">Reference proteome</keyword>
<keyword evidence="1" id="KW-0732">Signal</keyword>
<sequence length="104" mass="11576">MRSGLPTMAMFAMALATSAWADDDCNVPVADWQPRSAVEALAVTEGWTIRRLKVDDGCYEIKGWDRDGIKVEVTLDPATLAVIEIETDHDDGRNGRDRPDKQKE</sequence>
<evidence type="ECO:0000256" key="1">
    <source>
        <dbReference type="SAM" id="SignalP"/>
    </source>
</evidence>